<gene>
    <name evidence="1" type="ORF">MRATA1EN22A_LOCUS6579</name>
</gene>
<name>A0AC59YI88_RANTA</name>
<evidence type="ECO:0000313" key="1">
    <source>
        <dbReference type="EMBL" id="CAM9726054.1"/>
    </source>
</evidence>
<reference evidence="1" key="1">
    <citation type="submission" date="2023-05" db="EMBL/GenBank/DDBJ databases">
        <authorList>
            <consortium name="ELIXIR-Norway"/>
        </authorList>
    </citation>
    <scope>NUCLEOTIDE SEQUENCE</scope>
</reference>
<evidence type="ECO:0000313" key="2">
    <source>
        <dbReference type="Proteomes" id="UP001162501"/>
    </source>
</evidence>
<proteinExistence type="predicted"/>
<sequence>MAWGFLAAKNKSVLVLLNRCRLESWALAFPEDHKTLLSRASSSFSCKEHENRHSSSGGHWEKGTVRCPTPAALLRRLEWVLLFSPGQARARQGARQEDTVGIDAESTVLPSPSLPSAPVQEGPGTRPGRSVSDPPAYSDSLNSHKAPHLELGGQG</sequence>
<reference evidence="1" key="2">
    <citation type="submission" date="2025-03" db="EMBL/GenBank/DDBJ databases">
        <authorList>
            <consortium name="ELIXIR-Norway"/>
            <consortium name="Elixir Norway"/>
        </authorList>
    </citation>
    <scope>NUCLEOTIDE SEQUENCE</scope>
</reference>
<organism evidence="1 2">
    <name type="scientific">Rangifer tarandus platyrhynchus</name>
    <name type="common">Svalbard reindeer</name>
    <dbReference type="NCBI Taxonomy" id="3082113"/>
    <lineage>
        <taxon>Eukaryota</taxon>
        <taxon>Metazoa</taxon>
        <taxon>Chordata</taxon>
        <taxon>Craniata</taxon>
        <taxon>Vertebrata</taxon>
        <taxon>Euteleostomi</taxon>
        <taxon>Mammalia</taxon>
        <taxon>Eutheria</taxon>
        <taxon>Laurasiatheria</taxon>
        <taxon>Artiodactyla</taxon>
        <taxon>Ruminantia</taxon>
        <taxon>Pecora</taxon>
        <taxon>Cervidae</taxon>
        <taxon>Odocoileinae</taxon>
        <taxon>Rangifer</taxon>
    </lineage>
</organism>
<dbReference type="EMBL" id="OX596100">
    <property type="protein sequence ID" value="CAM9726054.1"/>
    <property type="molecule type" value="Genomic_DNA"/>
</dbReference>
<dbReference type="Proteomes" id="UP001162501">
    <property type="component" value="Chromosome 16"/>
</dbReference>
<protein>
    <submittedName>
        <fullName evidence="1">Uncharacterized protein</fullName>
    </submittedName>
</protein>
<accession>A0AC59YI88</accession>